<feature type="signal peptide" evidence="1">
    <location>
        <begin position="1"/>
        <end position="28"/>
    </location>
</feature>
<reference evidence="2 5" key="1">
    <citation type="submission" date="2018-09" db="EMBL/GenBank/DDBJ databases">
        <title>Genomic investigation of the strawberry pathogen Phytophthora fragariae indicates pathogenicity is determined by transcriptional variation in three key races.</title>
        <authorList>
            <person name="Adams T.M."/>
            <person name="Armitage A.D."/>
            <person name="Sobczyk M.K."/>
            <person name="Bates H.J."/>
            <person name="Dunwell J.M."/>
            <person name="Nellist C.F."/>
            <person name="Harrison R.J."/>
        </authorList>
    </citation>
    <scope>NUCLEOTIDE SEQUENCE [LARGE SCALE GENOMIC DNA]</scope>
    <source>
        <strain evidence="2 5">SCRP324</strain>
        <strain evidence="3 4">SCRP333</strain>
    </source>
</reference>
<dbReference type="EMBL" id="QXFT01000771">
    <property type="protein sequence ID" value="KAE9336113.1"/>
    <property type="molecule type" value="Genomic_DNA"/>
</dbReference>
<proteinExistence type="predicted"/>
<dbReference type="AlphaFoldDB" id="A0A6A3H4C2"/>
<evidence type="ECO:0000313" key="2">
    <source>
        <dbReference type="EMBL" id="KAE8964331.1"/>
    </source>
</evidence>
<evidence type="ECO:0000313" key="5">
    <source>
        <dbReference type="Proteomes" id="UP000435112"/>
    </source>
</evidence>
<evidence type="ECO:0000313" key="4">
    <source>
        <dbReference type="Proteomes" id="UP000434957"/>
    </source>
</evidence>
<dbReference type="EMBL" id="QXFU01005450">
    <property type="protein sequence ID" value="KAE8964331.1"/>
    <property type="molecule type" value="Genomic_DNA"/>
</dbReference>
<evidence type="ECO:0000256" key="1">
    <source>
        <dbReference type="SAM" id="SignalP"/>
    </source>
</evidence>
<protein>
    <submittedName>
        <fullName evidence="2">Uncharacterized protein</fullName>
    </submittedName>
</protein>
<evidence type="ECO:0000313" key="3">
    <source>
        <dbReference type="EMBL" id="KAE9336113.1"/>
    </source>
</evidence>
<keyword evidence="1" id="KW-0732">Signal</keyword>
<dbReference type="Proteomes" id="UP000434957">
    <property type="component" value="Unassembled WGS sequence"/>
</dbReference>
<feature type="chain" id="PRO_5036164076" evidence="1">
    <location>
        <begin position="29"/>
        <end position="54"/>
    </location>
</feature>
<name>A0A6A3H4C2_9STRA</name>
<organism evidence="2 5">
    <name type="scientific">Phytophthora rubi</name>
    <dbReference type="NCBI Taxonomy" id="129364"/>
    <lineage>
        <taxon>Eukaryota</taxon>
        <taxon>Sar</taxon>
        <taxon>Stramenopiles</taxon>
        <taxon>Oomycota</taxon>
        <taxon>Peronosporomycetes</taxon>
        <taxon>Peronosporales</taxon>
        <taxon>Peronosporaceae</taxon>
        <taxon>Phytophthora</taxon>
    </lineage>
</organism>
<sequence>MASICVNGSVGSAIIELRLFLSLRACLALSLSCPDADRAVSLAILRLRSATLAR</sequence>
<gene>
    <name evidence="2" type="ORF">PR002_g29009</name>
    <name evidence="3" type="ORF">PR003_g12666</name>
</gene>
<dbReference type="Proteomes" id="UP000435112">
    <property type="component" value="Unassembled WGS sequence"/>
</dbReference>
<accession>A0A6A3H4C2</accession>
<keyword evidence="4" id="KW-1185">Reference proteome</keyword>
<comment type="caution">
    <text evidence="2">The sequence shown here is derived from an EMBL/GenBank/DDBJ whole genome shotgun (WGS) entry which is preliminary data.</text>
</comment>